<evidence type="ECO:0000256" key="2">
    <source>
        <dbReference type="ARBA" id="ARBA00023242"/>
    </source>
</evidence>
<dbReference type="GO" id="GO:0006325">
    <property type="term" value="P:chromatin organization"/>
    <property type="evidence" value="ECO:0007669"/>
    <property type="project" value="InterPro"/>
</dbReference>
<dbReference type="AlphaFoldDB" id="A0A0B6ZF59"/>
<dbReference type="PANTHER" id="PTHR15502:SF7">
    <property type="entry name" value="CALCINEURIN-BINDING PROTEIN CABIN-1"/>
    <property type="match status" value="1"/>
</dbReference>
<reference evidence="4" key="1">
    <citation type="submission" date="2014-12" db="EMBL/GenBank/DDBJ databases">
        <title>Insight into the proteome of Arion vulgaris.</title>
        <authorList>
            <person name="Aradska J."/>
            <person name="Bulat T."/>
            <person name="Smidak R."/>
            <person name="Sarate P."/>
            <person name="Gangsoo J."/>
            <person name="Sialana F."/>
            <person name="Bilban M."/>
            <person name="Lubec G."/>
        </authorList>
    </citation>
    <scope>NUCLEOTIDE SEQUENCE</scope>
    <source>
        <tissue evidence="4">Skin</tissue>
    </source>
</reference>
<protein>
    <submittedName>
        <fullName evidence="4">Uncharacterized protein</fullName>
    </submittedName>
</protein>
<accession>A0A0B6ZF59</accession>
<keyword evidence="3" id="KW-0175">Coiled coil</keyword>
<proteinExistence type="predicted"/>
<sequence length="373" mass="42978">ARYDQVVDNLISTFNNKNLNSKVMTQRERPSQLLLLVNSLYNIKRYSECMQWAEASLHEAVLYYKRVSTLQLRQDWAATLVSLFECIDRIMVEDENILPSLTHGHLVRLAHSLVTVIEISLDVAESVTEMPIGSLLPWKLLYRVLRFEEISCDLNKQKDLNQESLQRDAEQHNQEEKELRNSLLMLKQAHEYLGRHSWCTNSDGALLLFIMMVVEKEMEGRSDDDLEELTSIFEQCVYCLYGHPNKRGRAKHLNDHNCSQVTLTWERSGTVFHHFATQSVPEFDSYKTSTVTADVENLLRRIFALVPEKINPNQGLAAITDYIEGSANSVSTIPAMTIDKNLDPYNISGLLYYLLGDFYFKSRNKPKQSNFTS</sequence>
<organism evidence="4">
    <name type="scientific">Arion vulgaris</name>
    <dbReference type="NCBI Taxonomy" id="1028688"/>
    <lineage>
        <taxon>Eukaryota</taxon>
        <taxon>Metazoa</taxon>
        <taxon>Spiralia</taxon>
        <taxon>Lophotrochozoa</taxon>
        <taxon>Mollusca</taxon>
        <taxon>Gastropoda</taxon>
        <taxon>Heterobranchia</taxon>
        <taxon>Euthyneura</taxon>
        <taxon>Panpulmonata</taxon>
        <taxon>Eupulmonata</taxon>
        <taxon>Stylommatophora</taxon>
        <taxon>Helicina</taxon>
        <taxon>Arionoidea</taxon>
        <taxon>Arionidae</taxon>
        <taxon>Arion</taxon>
    </lineage>
</organism>
<dbReference type="InterPro" id="IPR033053">
    <property type="entry name" value="Hir3/CABIN1"/>
</dbReference>
<dbReference type="PROSITE" id="PS50007">
    <property type="entry name" value="PIPLC_X_DOMAIN"/>
    <property type="match status" value="1"/>
</dbReference>
<dbReference type="EMBL" id="HACG01020192">
    <property type="protein sequence ID" value="CEK67057.1"/>
    <property type="molecule type" value="Transcribed_RNA"/>
</dbReference>
<feature type="non-terminal residue" evidence="4">
    <location>
        <position position="1"/>
    </location>
</feature>
<name>A0A0B6ZF59_9EUPU</name>
<comment type="subcellular location">
    <subcellularLocation>
        <location evidence="1">Nucleus</location>
    </subcellularLocation>
</comment>
<evidence type="ECO:0000256" key="3">
    <source>
        <dbReference type="SAM" id="Coils"/>
    </source>
</evidence>
<evidence type="ECO:0000256" key="1">
    <source>
        <dbReference type="ARBA" id="ARBA00004123"/>
    </source>
</evidence>
<dbReference type="GO" id="GO:0005634">
    <property type="term" value="C:nucleus"/>
    <property type="evidence" value="ECO:0007669"/>
    <property type="project" value="UniProtKB-SubCell"/>
</dbReference>
<gene>
    <name evidence="4" type="primary">ORF61171</name>
</gene>
<keyword evidence="2" id="KW-0539">Nucleus</keyword>
<evidence type="ECO:0000313" key="4">
    <source>
        <dbReference type="EMBL" id="CEK67057.1"/>
    </source>
</evidence>
<dbReference type="PANTHER" id="PTHR15502">
    <property type="entry name" value="CALCINEURIN-BINDING PROTEIN CABIN 1-RELATED"/>
    <property type="match status" value="1"/>
</dbReference>
<dbReference type="GO" id="GO:0031491">
    <property type="term" value="F:nucleosome binding"/>
    <property type="evidence" value="ECO:0007669"/>
    <property type="project" value="TreeGrafter"/>
</dbReference>
<feature type="coiled-coil region" evidence="3">
    <location>
        <begin position="155"/>
        <end position="189"/>
    </location>
</feature>